<keyword evidence="1" id="KW-0378">Hydrolase</keyword>
<evidence type="ECO:0000313" key="1">
    <source>
        <dbReference type="EMBL" id="DAD94475.1"/>
    </source>
</evidence>
<organism evidence="1">
    <name type="scientific">Siphoviridae sp. cttFh17</name>
    <dbReference type="NCBI Taxonomy" id="2826491"/>
    <lineage>
        <taxon>Viruses</taxon>
        <taxon>Duplodnaviria</taxon>
        <taxon>Heunggongvirae</taxon>
        <taxon>Uroviricota</taxon>
        <taxon>Caudoviricetes</taxon>
    </lineage>
</organism>
<dbReference type="EMBL" id="BK015176">
    <property type="protein sequence ID" value="DAD94475.1"/>
    <property type="molecule type" value="Genomic_DNA"/>
</dbReference>
<dbReference type="Gene3D" id="3.40.50.300">
    <property type="entry name" value="P-loop containing nucleotide triphosphate hydrolases"/>
    <property type="match status" value="1"/>
</dbReference>
<reference evidence="1" key="1">
    <citation type="journal article" date="2021" name="Proc. Natl. Acad. Sci. U.S.A.">
        <title>A Catalog of Tens of Thousands of Viruses from Human Metagenomes Reveals Hidden Associations with Chronic Diseases.</title>
        <authorList>
            <person name="Tisza M.J."/>
            <person name="Buck C.B."/>
        </authorList>
    </citation>
    <scope>NUCLEOTIDE SEQUENCE</scope>
    <source>
        <strain evidence="1">CttFh17</strain>
    </source>
</reference>
<name>A0A8S5NK54_9CAUD</name>
<proteinExistence type="predicted"/>
<dbReference type="GO" id="GO:0008233">
    <property type="term" value="F:peptidase activity"/>
    <property type="evidence" value="ECO:0007669"/>
    <property type="project" value="UniProtKB-KW"/>
</dbReference>
<protein>
    <submittedName>
        <fullName evidence="1">Serine protease/NTPase/helicase NS3</fullName>
    </submittedName>
</protein>
<sequence>MEIMNLPRGCGKTTNIIIEAVKTGCPIITLCRTMKRDIERRAEKITNKKITVYTVAEFLDDDFWCDKIDKKPEHVLIDELPFVLEELLGTKCEMATMTSKSLEEYYGHRDWDK</sequence>
<accession>A0A8S5NK54</accession>
<dbReference type="InterPro" id="IPR027417">
    <property type="entry name" value="P-loop_NTPase"/>
</dbReference>
<dbReference type="GO" id="GO:0006508">
    <property type="term" value="P:proteolysis"/>
    <property type="evidence" value="ECO:0007669"/>
    <property type="project" value="UniProtKB-KW"/>
</dbReference>
<keyword evidence="1" id="KW-0645">Protease</keyword>